<feature type="signal peptide" evidence="1">
    <location>
        <begin position="1"/>
        <end position="23"/>
    </location>
</feature>
<accession>A0A8D8FTF1</accession>
<dbReference type="EMBL" id="HBUE01099605">
    <property type="protein sequence ID" value="CAG6484572.1"/>
    <property type="molecule type" value="Transcribed_RNA"/>
</dbReference>
<dbReference type="EMBL" id="HBUE01172646">
    <property type="protein sequence ID" value="CAG6515939.1"/>
    <property type="molecule type" value="Transcribed_RNA"/>
</dbReference>
<dbReference type="EMBL" id="HBUE01278104">
    <property type="protein sequence ID" value="CAG6567439.1"/>
    <property type="molecule type" value="Transcribed_RNA"/>
</dbReference>
<reference evidence="2" key="1">
    <citation type="submission" date="2021-05" db="EMBL/GenBank/DDBJ databases">
        <authorList>
            <person name="Alioto T."/>
            <person name="Alioto T."/>
            <person name="Gomez Garrido J."/>
        </authorList>
    </citation>
    <scope>NUCLEOTIDE SEQUENCE</scope>
</reference>
<evidence type="ECO:0000256" key="1">
    <source>
        <dbReference type="SAM" id="SignalP"/>
    </source>
</evidence>
<sequence length="119" mass="13475">MMRFASWNGTWFTLSAVFRGASGSLQLKIVCSHTLRHILLHRWIWSPTYATSVERLFQAMTIFRLTWIEAIPSKCSDASINLASISPSFCLTSSCTTSRAKVSSCEKHGNVQRTKFRNI</sequence>
<dbReference type="AlphaFoldDB" id="A0A8D8FTF1"/>
<evidence type="ECO:0000313" key="2">
    <source>
        <dbReference type="EMBL" id="CAG6484572.1"/>
    </source>
</evidence>
<proteinExistence type="predicted"/>
<protein>
    <submittedName>
        <fullName evidence="2">(northern house mosquito) hypothetical protein</fullName>
    </submittedName>
</protein>
<keyword evidence="1" id="KW-0732">Signal</keyword>
<organism evidence="2">
    <name type="scientific">Culex pipiens</name>
    <name type="common">House mosquito</name>
    <dbReference type="NCBI Taxonomy" id="7175"/>
    <lineage>
        <taxon>Eukaryota</taxon>
        <taxon>Metazoa</taxon>
        <taxon>Ecdysozoa</taxon>
        <taxon>Arthropoda</taxon>
        <taxon>Hexapoda</taxon>
        <taxon>Insecta</taxon>
        <taxon>Pterygota</taxon>
        <taxon>Neoptera</taxon>
        <taxon>Endopterygota</taxon>
        <taxon>Diptera</taxon>
        <taxon>Nematocera</taxon>
        <taxon>Culicoidea</taxon>
        <taxon>Culicidae</taxon>
        <taxon>Culicinae</taxon>
        <taxon>Culicini</taxon>
        <taxon>Culex</taxon>
        <taxon>Culex</taxon>
    </lineage>
</organism>
<name>A0A8D8FTF1_CULPI</name>
<feature type="chain" id="PRO_5036260741" evidence="1">
    <location>
        <begin position="24"/>
        <end position="119"/>
    </location>
</feature>